<proteinExistence type="predicted"/>
<dbReference type="SUPFAM" id="SSF52058">
    <property type="entry name" value="L domain-like"/>
    <property type="match status" value="1"/>
</dbReference>
<evidence type="ECO:0000313" key="1">
    <source>
        <dbReference type="EMBL" id="KAK0493550.1"/>
    </source>
</evidence>
<comment type="caution">
    <text evidence="1">The sequence shown here is derived from an EMBL/GenBank/DDBJ whole genome shotgun (WGS) entry which is preliminary data.</text>
</comment>
<dbReference type="EMBL" id="JAUEPU010000024">
    <property type="protein sequence ID" value="KAK0493550.1"/>
    <property type="molecule type" value="Genomic_DNA"/>
</dbReference>
<organism evidence="1 2">
    <name type="scientific">Armillaria luteobubalina</name>
    <dbReference type="NCBI Taxonomy" id="153913"/>
    <lineage>
        <taxon>Eukaryota</taxon>
        <taxon>Fungi</taxon>
        <taxon>Dikarya</taxon>
        <taxon>Basidiomycota</taxon>
        <taxon>Agaricomycotina</taxon>
        <taxon>Agaricomycetes</taxon>
        <taxon>Agaricomycetidae</taxon>
        <taxon>Agaricales</taxon>
        <taxon>Marasmiineae</taxon>
        <taxon>Physalacriaceae</taxon>
        <taxon>Armillaria</taxon>
    </lineage>
</organism>
<dbReference type="InterPro" id="IPR032675">
    <property type="entry name" value="LRR_dom_sf"/>
</dbReference>
<gene>
    <name evidence="1" type="ORF">EDD18DRAFT_1107936</name>
</gene>
<reference evidence="1" key="1">
    <citation type="submission" date="2023-06" db="EMBL/GenBank/DDBJ databases">
        <authorList>
            <consortium name="Lawrence Berkeley National Laboratory"/>
            <person name="Ahrendt S."/>
            <person name="Sahu N."/>
            <person name="Indic B."/>
            <person name="Wong-Bajracharya J."/>
            <person name="Merenyi Z."/>
            <person name="Ke H.-M."/>
            <person name="Monk M."/>
            <person name="Kocsube S."/>
            <person name="Drula E."/>
            <person name="Lipzen A."/>
            <person name="Balint B."/>
            <person name="Henrissat B."/>
            <person name="Andreopoulos B."/>
            <person name="Martin F.M."/>
            <person name="Harder C.B."/>
            <person name="Rigling D."/>
            <person name="Ford K.L."/>
            <person name="Foster G.D."/>
            <person name="Pangilinan J."/>
            <person name="Papanicolaou A."/>
            <person name="Barry K."/>
            <person name="LaButti K."/>
            <person name="Viragh M."/>
            <person name="Koriabine M."/>
            <person name="Yan M."/>
            <person name="Riley R."/>
            <person name="Champramary S."/>
            <person name="Plett K.L."/>
            <person name="Tsai I.J."/>
            <person name="Slot J."/>
            <person name="Sipos G."/>
            <person name="Plett J."/>
            <person name="Nagy L.G."/>
            <person name="Grigoriev I.V."/>
        </authorList>
    </citation>
    <scope>NUCLEOTIDE SEQUENCE</scope>
    <source>
        <strain evidence="1">HWK02</strain>
    </source>
</reference>
<dbReference type="AlphaFoldDB" id="A0AA39Q0U9"/>
<protein>
    <submittedName>
        <fullName evidence="1">Uncharacterized protein</fullName>
    </submittedName>
</protein>
<evidence type="ECO:0000313" key="2">
    <source>
        <dbReference type="Proteomes" id="UP001175228"/>
    </source>
</evidence>
<dbReference type="Proteomes" id="UP001175228">
    <property type="component" value="Unassembled WGS sequence"/>
</dbReference>
<sequence length="400" mass="46073">MSEHPNSQSTQCVPILPPELTDQIIDALSDDVKSLTQCTIASRQLANRSRYHLFRAIRFRFFWHWYKSYNRCETFPKKCHGAAPLVKSLTLSEECLWYSGPEPTPWVASEPQLPIALGLMVNLTSLRLVKVKIVDIDITWPGVEELEINDCFVRKLGTFLGGFHKLRKLKMRGVSILDEETSPPPGVSVDLEELVISGTNAANAVQCLLPLFPQPFRIRRLTYPFLNPEYEIPQHDIVPYTHLDDLFLEGANNTDVPVPDIRNVTKLRLFVISPQRWDPTDACKACDELIDWLIHLLYKAQGGCLKEVQLEYSLHHISGSPDKFAELDQFLAKMELKKVELVFSATPDVWEICEYEEANWPWDGDLQILMKKYTGYFAEVKKQGLLTVSRRDREECYFWK</sequence>
<name>A0AA39Q0U9_9AGAR</name>
<keyword evidence="2" id="KW-1185">Reference proteome</keyword>
<accession>A0AA39Q0U9</accession>
<dbReference type="Gene3D" id="3.80.10.10">
    <property type="entry name" value="Ribonuclease Inhibitor"/>
    <property type="match status" value="1"/>
</dbReference>